<reference evidence="2 3" key="1">
    <citation type="journal article" date="2024" name="G3 (Bethesda)">
        <title>Genome assembly of Hibiscus sabdariffa L. provides insights into metabolisms of medicinal natural products.</title>
        <authorList>
            <person name="Kim T."/>
        </authorList>
    </citation>
    <scope>NUCLEOTIDE SEQUENCE [LARGE SCALE GENOMIC DNA]</scope>
    <source>
        <strain evidence="2">TK-2024</strain>
        <tissue evidence="2">Old leaves</tissue>
    </source>
</reference>
<dbReference type="Pfam" id="PF13456">
    <property type="entry name" value="RVT_3"/>
    <property type="match status" value="1"/>
</dbReference>
<dbReference type="InterPro" id="IPR002156">
    <property type="entry name" value="RNaseH_domain"/>
</dbReference>
<dbReference type="EMBL" id="JBBPBM010000004">
    <property type="protein sequence ID" value="KAK8589697.1"/>
    <property type="molecule type" value="Genomic_DNA"/>
</dbReference>
<dbReference type="Proteomes" id="UP001472677">
    <property type="component" value="Unassembled WGS sequence"/>
</dbReference>
<keyword evidence="3" id="KW-1185">Reference proteome</keyword>
<accession>A0ABR2FZR3</accession>
<dbReference type="InterPro" id="IPR012337">
    <property type="entry name" value="RNaseH-like_sf"/>
</dbReference>
<evidence type="ECO:0000313" key="2">
    <source>
        <dbReference type="EMBL" id="KAK8589697.1"/>
    </source>
</evidence>
<sequence length="253" mass="28210">MLSHSILLHLSATNPLLPGFTRDNPGWSRSHDRAFSVRLAYELSCANVSSSVSGMPDSCVSPSHFANDLADWDLRFSAILWSLWLRLNALIFYLDNLDSPIVMDRSRRLSEDMQATSVSDCGLHVVHYSAGGQVPPPHATTRWGLIREHGGTWVMVFARSVGVCSPIEAELWAVHEGLVQAWVMGLKHVVVEVDSKLMLRLLSLNSRMVSLMTILHHIFALLSRNWSIKFVHSFREANVVVDKLTKSIALGSL</sequence>
<dbReference type="Gene3D" id="3.30.420.10">
    <property type="entry name" value="Ribonuclease H-like superfamily/Ribonuclease H"/>
    <property type="match status" value="1"/>
</dbReference>
<evidence type="ECO:0000259" key="1">
    <source>
        <dbReference type="Pfam" id="PF13456"/>
    </source>
</evidence>
<dbReference type="CDD" id="cd06222">
    <property type="entry name" value="RNase_H_like"/>
    <property type="match status" value="1"/>
</dbReference>
<protein>
    <recommendedName>
        <fullName evidence="1">RNase H type-1 domain-containing protein</fullName>
    </recommendedName>
</protein>
<dbReference type="InterPro" id="IPR053151">
    <property type="entry name" value="RNase_H-like"/>
</dbReference>
<organism evidence="2 3">
    <name type="scientific">Hibiscus sabdariffa</name>
    <name type="common">roselle</name>
    <dbReference type="NCBI Taxonomy" id="183260"/>
    <lineage>
        <taxon>Eukaryota</taxon>
        <taxon>Viridiplantae</taxon>
        <taxon>Streptophyta</taxon>
        <taxon>Embryophyta</taxon>
        <taxon>Tracheophyta</taxon>
        <taxon>Spermatophyta</taxon>
        <taxon>Magnoliopsida</taxon>
        <taxon>eudicotyledons</taxon>
        <taxon>Gunneridae</taxon>
        <taxon>Pentapetalae</taxon>
        <taxon>rosids</taxon>
        <taxon>malvids</taxon>
        <taxon>Malvales</taxon>
        <taxon>Malvaceae</taxon>
        <taxon>Malvoideae</taxon>
        <taxon>Hibiscus</taxon>
    </lineage>
</organism>
<gene>
    <name evidence="2" type="ORF">V6N12_024088</name>
</gene>
<dbReference type="InterPro" id="IPR044730">
    <property type="entry name" value="RNase_H-like_dom_plant"/>
</dbReference>
<dbReference type="InterPro" id="IPR036397">
    <property type="entry name" value="RNaseH_sf"/>
</dbReference>
<feature type="domain" description="RNase H type-1" evidence="1">
    <location>
        <begin position="144"/>
        <end position="246"/>
    </location>
</feature>
<dbReference type="PANTHER" id="PTHR47723">
    <property type="entry name" value="OS05G0353850 PROTEIN"/>
    <property type="match status" value="1"/>
</dbReference>
<dbReference type="SUPFAM" id="SSF53098">
    <property type="entry name" value="Ribonuclease H-like"/>
    <property type="match status" value="1"/>
</dbReference>
<evidence type="ECO:0000313" key="3">
    <source>
        <dbReference type="Proteomes" id="UP001472677"/>
    </source>
</evidence>
<dbReference type="PANTHER" id="PTHR47723:SF19">
    <property type="entry name" value="POLYNUCLEOTIDYL TRANSFERASE, RIBONUCLEASE H-LIKE SUPERFAMILY PROTEIN"/>
    <property type="match status" value="1"/>
</dbReference>
<proteinExistence type="predicted"/>
<name>A0ABR2FZR3_9ROSI</name>
<comment type="caution">
    <text evidence="2">The sequence shown here is derived from an EMBL/GenBank/DDBJ whole genome shotgun (WGS) entry which is preliminary data.</text>
</comment>